<dbReference type="PROSITE" id="PS51900">
    <property type="entry name" value="CB"/>
    <property type="match status" value="1"/>
</dbReference>
<evidence type="ECO:0000256" key="4">
    <source>
        <dbReference type="PROSITE-ProRule" id="PRU01248"/>
    </source>
</evidence>
<comment type="caution">
    <text evidence="7">The sequence shown here is derived from an EMBL/GenBank/DDBJ whole genome shotgun (WGS) entry which is preliminary data.</text>
</comment>
<keyword evidence="1" id="KW-0229">DNA integration</keyword>
<dbReference type="EMBL" id="WQKZ01000003">
    <property type="protein sequence ID" value="MVN77711.1"/>
    <property type="molecule type" value="Genomic_DNA"/>
</dbReference>
<evidence type="ECO:0000256" key="5">
    <source>
        <dbReference type="SAM" id="MobiDB-lite"/>
    </source>
</evidence>
<dbReference type="InterPro" id="IPR044068">
    <property type="entry name" value="CB"/>
</dbReference>
<dbReference type="InterPro" id="IPR011010">
    <property type="entry name" value="DNA_brk_join_enz"/>
</dbReference>
<dbReference type="GO" id="GO:0015074">
    <property type="term" value="P:DNA integration"/>
    <property type="evidence" value="ECO:0007669"/>
    <property type="project" value="UniProtKB-KW"/>
</dbReference>
<evidence type="ECO:0000259" key="6">
    <source>
        <dbReference type="PROSITE" id="PS51900"/>
    </source>
</evidence>
<dbReference type="Gene3D" id="1.10.443.10">
    <property type="entry name" value="Intergrase catalytic core"/>
    <property type="match status" value="1"/>
</dbReference>
<dbReference type="InterPro" id="IPR010998">
    <property type="entry name" value="Integrase_recombinase_N"/>
</dbReference>
<keyword evidence="2 4" id="KW-0238">DNA-binding</keyword>
<dbReference type="Gene3D" id="1.10.150.130">
    <property type="match status" value="1"/>
</dbReference>
<organism evidence="7 8">
    <name type="scientific">Hymenobacter ginkgonis</name>
    <dbReference type="NCBI Taxonomy" id="2682976"/>
    <lineage>
        <taxon>Bacteria</taxon>
        <taxon>Pseudomonadati</taxon>
        <taxon>Bacteroidota</taxon>
        <taxon>Cytophagia</taxon>
        <taxon>Cytophagales</taxon>
        <taxon>Hymenobacteraceae</taxon>
        <taxon>Hymenobacter</taxon>
    </lineage>
</organism>
<evidence type="ECO:0000256" key="3">
    <source>
        <dbReference type="ARBA" id="ARBA00023172"/>
    </source>
</evidence>
<feature type="compositionally biased region" description="Basic and acidic residues" evidence="5">
    <location>
        <begin position="440"/>
        <end position="449"/>
    </location>
</feature>
<evidence type="ECO:0000313" key="8">
    <source>
        <dbReference type="Proteomes" id="UP000441336"/>
    </source>
</evidence>
<accession>A0A7K1THS2</accession>
<dbReference type="RefSeq" id="WP_157566984.1">
    <property type="nucleotide sequence ID" value="NZ_WQKZ01000003.1"/>
</dbReference>
<dbReference type="AlphaFoldDB" id="A0A7K1THS2"/>
<dbReference type="SUPFAM" id="SSF56349">
    <property type="entry name" value="DNA breaking-rejoining enzymes"/>
    <property type="match status" value="1"/>
</dbReference>
<evidence type="ECO:0000256" key="1">
    <source>
        <dbReference type="ARBA" id="ARBA00022908"/>
    </source>
</evidence>
<reference evidence="7 8" key="1">
    <citation type="submission" date="2019-12" db="EMBL/GenBank/DDBJ databases">
        <title>Hymenobacter sp. HMF4947 Genome sequencing and assembly.</title>
        <authorList>
            <person name="Kang H."/>
            <person name="Cha I."/>
            <person name="Kim H."/>
            <person name="Joh K."/>
        </authorList>
    </citation>
    <scope>NUCLEOTIDE SEQUENCE [LARGE SCALE GENOMIC DNA]</scope>
    <source>
        <strain evidence="7 8">HMF4947</strain>
    </source>
</reference>
<dbReference type="GO" id="GO:0006310">
    <property type="term" value="P:DNA recombination"/>
    <property type="evidence" value="ECO:0007669"/>
    <property type="project" value="UniProtKB-KW"/>
</dbReference>
<feature type="domain" description="Core-binding (CB)" evidence="6">
    <location>
        <begin position="120"/>
        <end position="214"/>
    </location>
</feature>
<keyword evidence="8" id="KW-1185">Reference proteome</keyword>
<dbReference type="Proteomes" id="UP000441336">
    <property type="component" value="Unassembled WGS sequence"/>
</dbReference>
<keyword evidence="3" id="KW-0233">DNA recombination</keyword>
<evidence type="ECO:0000313" key="7">
    <source>
        <dbReference type="EMBL" id="MVN77711.1"/>
    </source>
</evidence>
<sequence>MEVTRQLLTERVSKKGLARIQLTFCWDNLRLRLASGQKCLPKDWDDKRERVKAKPGTYLDDINTVLNRYADAATSAAHEAKMSGRRLDKPAMKAEIEYRFARLTAGPAAELPPPPSLAAPTFMQHFQRWIDAEATKVSVRTGRRLSRDVIHSHNQLRDELGRFQLATGAGLSLHGIDPAFYDQFRNYVLGSAGRSPRTFNGFLKQLRQFLFWAEEQDLPVNPRFRRVLRLVPGYVGVEALTAPELLAVAALDLGSPAALELVRQSFPLTYERRSLTHEEHRDRLEYTRDKFLLCAYTGLRLSDADKLAPHHVQGELLRMRAGKTEIICRVPLLDDDVFKPVALLAKYAPLGLDTYLPWVRDPWKYLPLLQQLLGFTRLPLGMHIGRKTFATLKIYQGVPRSQVMMATGHQTEANFNRYLGINEHELVESYRRTARTGEPATKRVAEKGGKSVKNVA</sequence>
<dbReference type="GO" id="GO:0003677">
    <property type="term" value="F:DNA binding"/>
    <property type="evidence" value="ECO:0007669"/>
    <property type="project" value="UniProtKB-UniRule"/>
</dbReference>
<dbReference type="InterPro" id="IPR013762">
    <property type="entry name" value="Integrase-like_cat_sf"/>
</dbReference>
<feature type="region of interest" description="Disordered" evidence="5">
    <location>
        <begin position="435"/>
        <end position="456"/>
    </location>
</feature>
<protein>
    <recommendedName>
        <fullName evidence="6">Core-binding (CB) domain-containing protein</fullName>
    </recommendedName>
</protein>
<evidence type="ECO:0000256" key="2">
    <source>
        <dbReference type="ARBA" id="ARBA00023125"/>
    </source>
</evidence>
<gene>
    <name evidence="7" type="ORF">GO988_15365</name>
</gene>
<name>A0A7K1THS2_9BACT</name>
<proteinExistence type="predicted"/>